<feature type="region of interest" description="Disordered" evidence="1">
    <location>
        <begin position="89"/>
        <end position="112"/>
    </location>
</feature>
<dbReference type="InterPro" id="IPR013783">
    <property type="entry name" value="Ig-like_fold"/>
</dbReference>
<proteinExistence type="predicted"/>
<dbReference type="RefSeq" id="WP_145196830.1">
    <property type="nucleotide sequence ID" value="NZ_CP036267.1"/>
</dbReference>
<dbReference type="Pfam" id="PF01345">
    <property type="entry name" value="DUF11"/>
    <property type="match status" value="4"/>
</dbReference>
<dbReference type="PANTHER" id="PTHR34819:SF3">
    <property type="entry name" value="CELL SURFACE PROTEIN"/>
    <property type="match status" value="1"/>
</dbReference>
<feature type="domain" description="DUF11" evidence="3">
    <location>
        <begin position="588"/>
        <end position="686"/>
    </location>
</feature>
<feature type="domain" description="DUF11" evidence="3">
    <location>
        <begin position="477"/>
        <end position="560"/>
    </location>
</feature>
<feature type="region of interest" description="Disordered" evidence="1">
    <location>
        <begin position="35"/>
        <end position="74"/>
    </location>
</feature>
<dbReference type="PANTHER" id="PTHR34819">
    <property type="entry name" value="LARGE CYSTEINE-RICH PERIPLASMIC PROTEIN OMCB"/>
    <property type="match status" value="1"/>
</dbReference>
<dbReference type="Gene3D" id="2.60.40.10">
    <property type="entry name" value="Immunoglobulins"/>
    <property type="match status" value="3"/>
</dbReference>
<dbReference type="KEGG" id="tpol:Mal48_11420"/>
<keyword evidence="5" id="KW-1185">Reference proteome</keyword>
<dbReference type="InterPro" id="IPR051172">
    <property type="entry name" value="Chlamydia_OmcB"/>
</dbReference>
<organism evidence="4 5">
    <name type="scientific">Thalassoglobus polymorphus</name>
    <dbReference type="NCBI Taxonomy" id="2527994"/>
    <lineage>
        <taxon>Bacteria</taxon>
        <taxon>Pseudomonadati</taxon>
        <taxon>Planctomycetota</taxon>
        <taxon>Planctomycetia</taxon>
        <taxon>Planctomycetales</taxon>
        <taxon>Planctomycetaceae</taxon>
        <taxon>Thalassoglobus</taxon>
    </lineage>
</organism>
<accession>A0A517QJX1</accession>
<evidence type="ECO:0000313" key="5">
    <source>
        <dbReference type="Proteomes" id="UP000315724"/>
    </source>
</evidence>
<feature type="compositionally biased region" description="Polar residues" evidence="1">
    <location>
        <begin position="65"/>
        <end position="74"/>
    </location>
</feature>
<reference evidence="4 5" key="1">
    <citation type="submission" date="2019-02" db="EMBL/GenBank/DDBJ databases">
        <title>Deep-cultivation of Planctomycetes and their phenomic and genomic characterization uncovers novel biology.</title>
        <authorList>
            <person name="Wiegand S."/>
            <person name="Jogler M."/>
            <person name="Boedeker C."/>
            <person name="Pinto D."/>
            <person name="Vollmers J."/>
            <person name="Rivas-Marin E."/>
            <person name="Kohn T."/>
            <person name="Peeters S.H."/>
            <person name="Heuer A."/>
            <person name="Rast P."/>
            <person name="Oberbeckmann S."/>
            <person name="Bunk B."/>
            <person name="Jeske O."/>
            <person name="Meyerdierks A."/>
            <person name="Storesund J.E."/>
            <person name="Kallscheuer N."/>
            <person name="Luecker S."/>
            <person name="Lage O.M."/>
            <person name="Pohl T."/>
            <person name="Merkel B.J."/>
            <person name="Hornburger P."/>
            <person name="Mueller R.-W."/>
            <person name="Bruemmer F."/>
            <person name="Labrenz M."/>
            <person name="Spormann A.M."/>
            <person name="Op den Camp H."/>
            <person name="Overmann J."/>
            <person name="Amann R."/>
            <person name="Jetten M.S.M."/>
            <person name="Mascher T."/>
            <person name="Medema M.H."/>
            <person name="Devos D.P."/>
            <person name="Kaster A.-K."/>
            <person name="Ovreas L."/>
            <person name="Rohde M."/>
            <person name="Galperin M.Y."/>
            <person name="Jogler C."/>
        </authorList>
    </citation>
    <scope>NUCLEOTIDE SEQUENCE [LARGE SCALE GENOMIC DNA]</scope>
    <source>
        <strain evidence="4 5">Mal48</strain>
    </source>
</reference>
<dbReference type="OrthoDB" id="282600at2"/>
<dbReference type="AlphaFoldDB" id="A0A517QJX1"/>
<evidence type="ECO:0000256" key="2">
    <source>
        <dbReference type="SAM" id="SignalP"/>
    </source>
</evidence>
<feature type="domain" description="DUF11" evidence="3">
    <location>
        <begin position="257"/>
        <end position="343"/>
    </location>
</feature>
<keyword evidence="2" id="KW-0732">Signal</keyword>
<gene>
    <name evidence="4" type="primary">omcB_1</name>
    <name evidence="4" type="ORF">Mal48_11420</name>
</gene>
<evidence type="ECO:0000256" key="1">
    <source>
        <dbReference type="SAM" id="MobiDB-lite"/>
    </source>
</evidence>
<feature type="signal peptide" evidence="2">
    <location>
        <begin position="1"/>
        <end position="19"/>
    </location>
</feature>
<dbReference type="EMBL" id="CP036267">
    <property type="protein sequence ID" value="QDT31905.1"/>
    <property type="molecule type" value="Genomic_DNA"/>
</dbReference>
<feature type="compositionally biased region" description="Polar residues" evidence="1">
    <location>
        <begin position="39"/>
        <end position="57"/>
    </location>
</feature>
<feature type="domain" description="DUF11" evidence="3">
    <location>
        <begin position="362"/>
        <end position="442"/>
    </location>
</feature>
<dbReference type="Proteomes" id="UP000315724">
    <property type="component" value="Chromosome"/>
</dbReference>
<evidence type="ECO:0000259" key="3">
    <source>
        <dbReference type="Pfam" id="PF01345"/>
    </source>
</evidence>
<feature type="chain" id="PRO_5022069123" evidence="2">
    <location>
        <begin position="20"/>
        <end position="696"/>
    </location>
</feature>
<protein>
    <submittedName>
        <fullName evidence="4">Large cysteine-rich periplasmic protein OmcB</fullName>
    </submittedName>
</protein>
<name>A0A517QJX1_9PLAN</name>
<dbReference type="InterPro" id="IPR001434">
    <property type="entry name" value="OmcB-like_DUF11"/>
</dbReference>
<evidence type="ECO:0000313" key="4">
    <source>
        <dbReference type="EMBL" id="QDT31905.1"/>
    </source>
</evidence>
<sequence length="696" mass="73892" precursor="true">MRRSACFLTIVGLSLNSVAAQDLFGPSAVQPKPAGRSLQYFNSGQNKTQEQTQSQRSAGLKQAPQPVTISPAAQTPNYYSELFGDKAELSNAESTESRSRLKPVITPQNSSTTFAPQGVVQAAFEEDKEAASSQIEQVRAEGREARPFPGASPVETPSSFAPVAPVAPRVPVANPNLANPSDAVSGQKTSLTTPIAVESTSPAMRAQAGETAPANRGNVTFSQRFTKAPLAEPVPTVTTIEASGPQTPSVTIEWKQQSAINVGQECQCDLVVKNSGKTDASSVEVEAFFPNNVRLLDANPKPSKSETFLGWQFATLKAGEERTIKIKMLPLERGNIATRANVRFTGTASNVFTVAEPLLAVKVQGPQQVMIGESAPHTVVVTNPGNGIASNVQIEAVIPDGLEHARGKRLLMEIGSLNPGESRSIRLAMAAVTGGEHQIQVQARADAGLIQRSVAEVSVIAPSLNATIDGPGLRYLGRRGVFSLTVANDGAAATSNVQLMHKVPAGFEFISADKGVQFDKSTRLLTWFVGRLEKGEQSELNVTLSAKTLGEHKHLVRATSEHGSLADAEFTTRIEGTSSLSVEVVDLDDPVETGTEAIYEVRLKNEGSAAAKDVGLACEMATGVSFVGATGPTQHIAEQQNIVFRTIPELGPGKVAVYRVRVTSQTSGNARFRARVTSESVEEALTADELTKFYGE</sequence>
<feature type="region of interest" description="Disordered" evidence="1">
    <location>
        <begin position="139"/>
        <end position="159"/>
    </location>
</feature>